<reference evidence="1" key="1">
    <citation type="submission" date="2022-01" db="EMBL/GenBank/DDBJ databases">
        <authorList>
            <person name="King R."/>
        </authorList>
    </citation>
    <scope>NUCLEOTIDE SEQUENCE</scope>
</reference>
<evidence type="ECO:0000313" key="2">
    <source>
        <dbReference type="Proteomes" id="UP001153620"/>
    </source>
</evidence>
<sequence>MYFSMNEIENRLLVISKCIECHGHDKYLAIRSLKYLTVIWMSSWNLSDHLSHTQSINHLKSQLCRIIQGRIPKFHIQ</sequence>
<dbReference type="EMBL" id="OU895878">
    <property type="protein sequence ID" value="CAG9802433.1"/>
    <property type="molecule type" value="Genomic_DNA"/>
</dbReference>
<reference evidence="1" key="2">
    <citation type="submission" date="2022-10" db="EMBL/GenBank/DDBJ databases">
        <authorList>
            <consortium name="ENA_rothamsted_submissions"/>
            <consortium name="culmorum"/>
            <person name="King R."/>
        </authorList>
    </citation>
    <scope>NUCLEOTIDE SEQUENCE</scope>
</reference>
<keyword evidence="2" id="KW-1185">Reference proteome</keyword>
<dbReference type="AlphaFoldDB" id="A0A9N9RPN7"/>
<protein>
    <submittedName>
        <fullName evidence="1">Uncharacterized protein</fullName>
    </submittedName>
</protein>
<gene>
    <name evidence="1" type="ORF">CHIRRI_LOCUS5344</name>
</gene>
<accession>A0A9N9RPN7</accession>
<dbReference type="Proteomes" id="UP001153620">
    <property type="component" value="Chromosome 2"/>
</dbReference>
<proteinExistence type="predicted"/>
<name>A0A9N9RPN7_9DIPT</name>
<evidence type="ECO:0000313" key="1">
    <source>
        <dbReference type="EMBL" id="CAG9802433.1"/>
    </source>
</evidence>
<organism evidence="1 2">
    <name type="scientific">Chironomus riparius</name>
    <dbReference type="NCBI Taxonomy" id="315576"/>
    <lineage>
        <taxon>Eukaryota</taxon>
        <taxon>Metazoa</taxon>
        <taxon>Ecdysozoa</taxon>
        <taxon>Arthropoda</taxon>
        <taxon>Hexapoda</taxon>
        <taxon>Insecta</taxon>
        <taxon>Pterygota</taxon>
        <taxon>Neoptera</taxon>
        <taxon>Endopterygota</taxon>
        <taxon>Diptera</taxon>
        <taxon>Nematocera</taxon>
        <taxon>Chironomoidea</taxon>
        <taxon>Chironomidae</taxon>
        <taxon>Chironominae</taxon>
        <taxon>Chironomus</taxon>
    </lineage>
</organism>